<feature type="chain" id="PRO_5011561422" evidence="1">
    <location>
        <begin position="21"/>
        <end position="123"/>
    </location>
</feature>
<organism evidence="2 3">
    <name type="scientific">Dokdonella immobilis</name>
    <dbReference type="NCBI Taxonomy" id="578942"/>
    <lineage>
        <taxon>Bacteria</taxon>
        <taxon>Pseudomonadati</taxon>
        <taxon>Pseudomonadota</taxon>
        <taxon>Gammaproteobacteria</taxon>
        <taxon>Lysobacterales</taxon>
        <taxon>Rhodanobacteraceae</taxon>
        <taxon>Dokdonella</taxon>
    </lineage>
</organism>
<feature type="signal peptide" evidence="1">
    <location>
        <begin position="1"/>
        <end position="20"/>
    </location>
</feature>
<sequence>MKHGLLFCALLLLAPASVLAQKPGDWVLGKWRDGEFWFPGVVQSRDGGTITIAYDDGTHETVALNKVRPYDWTLGSRVECRWSGGKAWYAGAITGLSKDGTQIDVKYDDGDRERIATGGCRSR</sequence>
<dbReference type="EMBL" id="FOVF01000042">
    <property type="protein sequence ID" value="SFN65226.1"/>
    <property type="molecule type" value="Genomic_DNA"/>
</dbReference>
<dbReference type="SUPFAM" id="SSF63748">
    <property type="entry name" value="Tudor/PWWP/MBT"/>
    <property type="match status" value="2"/>
</dbReference>
<dbReference type="AlphaFoldDB" id="A0A1I5ARP3"/>
<gene>
    <name evidence="2" type="ORF">SAMN05216289_1424</name>
</gene>
<evidence type="ECO:0000313" key="2">
    <source>
        <dbReference type="EMBL" id="SFN65226.1"/>
    </source>
</evidence>
<keyword evidence="1" id="KW-0732">Signal</keyword>
<keyword evidence="3" id="KW-1185">Reference proteome</keyword>
<accession>A0A1I5ARP3</accession>
<reference evidence="2 3" key="1">
    <citation type="submission" date="2016-10" db="EMBL/GenBank/DDBJ databases">
        <authorList>
            <person name="de Groot N.N."/>
        </authorList>
    </citation>
    <scope>NUCLEOTIDE SEQUENCE [LARGE SCALE GENOMIC DNA]</scope>
    <source>
        <strain evidence="2 3">CGMCC 1.7659</strain>
    </source>
</reference>
<protein>
    <submittedName>
        <fullName evidence="2">Agenet domain-containing protein</fullName>
    </submittedName>
</protein>
<name>A0A1I5ARP3_9GAMM</name>
<dbReference type="CDD" id="cd04508">
    <property type="entry name" value="Tudor_SF"/>
    <property type="match status" value="2"/>
</dbReference>
<evidence type="ECO:0000313" key="3">
    <source>
        <dbReference type="Proteomes" id="UP000198575"/>
    </source>
</evidence>
<proteinExistence type="predicted"/>
<dbReference type="Proteomes" id="UP000198575">
    <property type="component" value="Unassembled WGS sequence"/>
</dbReference>
<dbReference type="RefSeq" id="WP_092410682.1">
    <property type="nucleotide sequence ID" value="NZ_FOVF01000042.1"/>
</dbReference>
<evidence type="ECO:0000256" key="1">
    <source>
        <dbReference type="SAM" id="SignalP"/>
    </source>
</evidence>
<dbReference type="Gene3D" id="2.30.30.140">
    <property type="match status" value="2"/>
</dbReference>